<feature type="transmembrane region" description="Helical" evidence="2">
    <location>
        <begin position="81"/>
        <end position="100"/>
    </location>
</feature>
<organism evidence="3 4">
    <name type="scientific">Roseateles saccharophilus</name>
    <name type="common">Pseudomonas saccharophila</name>
    <dbReference type="NCBI Taxonomy" id="304"/>
    <lineage>
        <taxon>Bacteria</taxon>
        <taxon>Pseudomonadati</taxon>
        <taxon>Pseudomonadota</taxon>
        <taxon>Betaproteobacteria</taxon>
        <taxon>Burkholderiales</taxon>
        <taxon>Sphaerotilaceae</taxon>
        <taxon>Roseateles</taxon>
    </lineage>
</organism>
<keyword evidence="2" id="KW-0812">Transmembrane</keyword>
<reference evidence="3 4" key="1">
    <citation type="submission" date="2019-03" db="EMBL/GenBank/DDBJ databases">
        <title>Genomic Encyclopedia of Type Strains, Phase IV (KMG-IV): sequencing the most valuable type-strain genomes for metagenomic binning, comparative biology and taxonomic classification.</title>
        <authorList>
            <person name="Goeker M."/>
        </authorList>
    </citation>
    <scope>NUCLEOTIDE SEQUENCE [LARGE SCALE GENOMIC DNA]</scope>
    <source>
        <strain evidence="3 4">DSM 654</strain>
    </source>
</reference>
<dbReference type="AlphaFoldDB" id="A0A4R3UC36"/>
<evidence type="ECO:0000313" key="4">
    <source>
        <dbReference type="Proteomes" id="UP000295110"/>
    </source>
</evidence>
<feature type="coiled-coil region" evidence="1">
    <location>
        <begin position="120"/>
        <end position="147"/>
    </location>
</feature>
<dbReference type="EMBL" id="SMBU01000052">
    <property type="protein sequence ID" value="TCU84666.1"/>
    <property type="molecule type" value="Genomic_DNA"/>
</dbReference>
<accession>A0A4R3UC36</accession>
<dbReference type="Proteomes" id="UP000295110">
    <property type="component" value="Unassembled WGS sequence"/>
</dbReference>
<keyword evidence="1" id="KW-0175">Coiled coil</keyword>
<dbReference type="RefSeq" id="WP_132576530.1">
    <property type="nucleotide sequence ID" value="NZ_CBCSGL010000077.1"/>
</dbReference>
<name>A0A4R3UC36_ROSSA</name>
<proteinExistence type="predicted"/>
<gene>
    <name evidence="3" type="ORF">EV671_105219</name>
</gene>
<keyword evidence="2" id="KW-0472">Membrane</keyword>
<keyword evidence="4" id="KW-1185">Reference proteome</keyword>
<comment type="caution">
    <text evidence="3">The sequence shown here is derived from an EMBL/GenBank/DDBJ whole genome shotgun (WGS) entry which is preliminary data.</text>
</comment>
<sequence>MVLAVSVMSVTMAAPPPSPPSASQASQVQSTVNAASAVAAGSADQLDALDRWRKMISDDRALLERQADRQYGGLEKLFDKALWVLGVLISVAFGFLFWFFGKSKNEAKAVVKEMFEERVREAVDAEAQRLREQYQALRTEVDDLASFKSRRVVWVAGAGALAADDKLQASIDRALSVMRGAGISNISQISPAQGDAFQVGDPDLVVLSFDGSEEARALLTSLVHQLQPKAPPVPLLIYSFVPGTLPAKLDEADIASLESFDWYVPVNFPAQLVAQVQVLLRRGRSRIGEL</sequence>
<keyword evidence="2" id="KW-1133">Transmembrane helix</keyword>
<evidence type="ECO:0000256" key="1">
    <source>
        <dbReference type="SAM" id="Coils"/>
    </source>
</evidence>
<evidence type="ECO:0000256" key="2">
    <source>
        <dbReference type="SAM" id="Phobius"/>
    </source>
</evidence>
<protein>
    <submittedName>
        <fullName evidence="3">Uncharacterized protein</fullName>
    </submittedName>
</protein>
<evidence type="ECO:0000313" key="3">
    <source>
        <dbReference type="EMBL" id="TCU84666.1"/>
    </source>
</evidence>